<dbReference type="EMBL" id="CP002801">
    <property type="protein sequence ID" value="AEH09808.1"/>
    <property type="molecule type" value="Genomic_DNA"/>
</dbReference>
<protein>
    <submittedName>
        <fullName evidence="1">Uncharacterized protein</fullName>
    </submittedName>
</protein>
<name>F8B1D9_9ACTN</name>
<proteinExistence type="predicted"/>
<dbReference type="RefSeq" id="WP_013873730.1">
    <property type="nucleotide sequence ID" value="NC_015656.1"/>
</dbReference>
<dbReference type="eggNOG" id="COG1541">
    <property type="taxonomic scope" value="Bacteria"/>
</dbReference>
<dbReference type="Proteomes" id="UP000001549">
    <property type="component" value="Chromosome"/>
</dbReference>
<sequence>MTPATVPPTTRTPADLMAQRLPALRHGLDEWTLRMIHWHFSEATGSPFWLRRRATLPFDPLRDITGFDSLALFGFFDKNELRAARPRDLLPRGLRHRPFRVFETGGTTGEPCRVVNVSKLDDEVTLYRVMLEVRGLDGGDIVAMTPSGPHQYAHFVERLADRWCGSAAFIDFDPRWVKSELQSKGSADSYIQHLTAQTRTLLARQRPSLLFTTSKLLLALVGEFDEPLAAHGVKAVCTGGTSCSAEEIRFLEEEYLQGVRWIDTYGNTLVGHALMPEGSRVYHLPPPLAVQRVVDPADPLREVPVGARGRVLTTTLLEDLFLPNLLERDTARRTGPHPWFPWDGVTDVRPLSEADGEPAVEGVY</sequence>
<keyword evidence="2" id="KW-1185">Reference proteome</keyword>
<dbReference type="HOGENOM" id="CLU_780634_0_0_11"/>
<dbReference type="InterPro" id="IPR042099">
    <property type="entry name" value="ANL_N_sf"/>
</dbReference>
<accession>F8B1D9</accession>
<gene>
    <name evidence="1" type="ordered locus">FsymDg_2430</name>
</gene>
<dbReference type="SUPFAM" id="SSF56801">
    <property type="entry name" value="Acetyl-CoA synthetase-like"/>
    <property type="match status" value="1"/>
</dbReference>
<dbReference type="KEGG" id="fsy:FsymDg_2430"/>
<dbReference type="AlphaFoldDB" id="F8B1D9"/>
<dbReference type="Gene3D" id="3.40.50.12780">
    <property type="entry name" value="N-terminal domain of ligase-like"/>
    <property type="match status" value="1"/>
</dbReference>
<dbReference type="STRING" id="656024.FsymDg_2430"/>
<reference evidence="1 2" key="1">
    <citation type="submission" date="2011-05" db="EMBL/GenBank/DDBJ databases">
        <title>Complete sequence of chromosome of Frankia symbiont of Datisca glomerata.</title>
        <authorList>
            <consortium name="US DOE Joint Genome Institute"/>
            <person name="Lucas S."/>
            <person name="Han J."/>
            <person name="Lapidus A."/>
            <person name="Cheng J.-F."/>
            <person name="Goodwin L."/>
            <person name="Pitluck S."/>
            <person name="Peters L."/>
            <person name="Mikhailova N."/>
            <person name="Chertkov O."/>
            <person name="Teshima H."/>
            <person name="Han C."/>
            <person name="Tapia R."/>
            <person name="Land M."/>
            <person name="Hauser L."/>
            <person name="Kyrpides N."/>
            <person name="Ivanova N."/>
            <person name="Pagani I."/>
            <person name="Berry A."/>
            <person name="Pawlowski K."/>
            <person name="Persson T."/>
            <person name="Vanden Heuvel B."/>
            <person name="Benson D."/>
            <person name="Woyke T."/>
        </authorList>
    </citation>
    <scope>NUCLEOTIDE SEQUENCE [LARGE SCALE GENOMIC DNA]</scope>
    <source>
        <strain evidence="2">4085684</strain>
    </source>
</reference>
<organism evidence="1 2">
    <name type="scientific">Candidatus Protofrankia datiscae</name>
    <dbReference type="NCBI Taxonomy" id="2716812"/>
    <lineage>
        <taxon>Bacteria</taxon>
        <taxon>Bacillati</taxon>
        <taxon>Actinomycetota</taxon>
        <taxon>Actinomycetes</taxon>
        <taxon>Frankiales</taxon>
        <taxon>Frankiaceae</taxon>
        <taxon>Protofrankia</taxon>
    </lineage>
</organism>
<evidence type="ECO:0000313" key="2">
    <source>
        <dbReference type="Proteomes" id="UP000001549"/>
    </source>
</evidence>
<evidence type="ECO:0000313" key="1">
    <source>
        <dbReference type="EMBL" id="AEH09808.1"/>
    </source>
</evidence>